<dbReference type="AlphaFoldDB" id="A0A2Z3YW19"/>
<feature type="region of interest" description="Disordered" evidence="5">
    <location>
        <begin position="353"/>
        <end position="380"/>
    </location>
</feature>
<feature type="region of interest" description="Disordered" evidence="5">
    <location>
        <begin position="409"/>
        <end position="446"/>
    </location>
</feature>
<evidence type="ECO:0000256" key="1">
    <source>
        <dbReference type="ARBA" id="ARBA00022741"/>
    </source>
</evidence>
<dbReference type="PROSITE" id="PS51193">
    <property type="entry name" value="HELICASE_ATP_BIND_2"/>
    <property type="match status" value="1"/>
</dbReference>
<dbReference type="PANTHER" id="PTHR11472">
    <property type="entry name" value="DNA REPAIR DEAD HELICASE RAD3/XP-D SUBFAMILY MEMBER"/>
    <property type="match status" value="1"/>
</dbReference>
<accession>A0A2Z3YW19</accession>
<evidence type="ECO:0000256" key="4">
    <source>
        <dbReference type="ARBA" id="ARBA00038058"/>
    </source>
</evidence>
<dbReference type="GO" id="GO:0003678">
    <property type="term" value="F:DNA helicase activity"/>
    <property type="evidence" value="ECO:0007669"/>
    <property type="project" value="UniProtKB-EC"/>
</dbReference>
<keyword evidence="3" id="KW-0067">ATP-binding</keyword>
<evidence type="ECO:0000256" key="3">
    <source>
        <dbReference type="ARBA" id="ARBA00022840"/>
    </source>
</evidence>
<name>A0A2Z3YW19_9CORY</name>
<organism evidence="7 8">
    <name type="scientific">Corynebacterium provencense</name>
    <dbReference type="NCBI Taxonomy" id="1737425"/>
    <lineage>
        <taxon>Bacteria</taxon>
        <taxon>Bacillati</taxon>
        <taxon>Actinomycetota</taxon>
        <taxon>Actinomycetes</taxon>
        <taxon>Mycobacteriales</taxon>
        <taxon>Corynebacteriaceae</taxon>
        <taxon>Corynebacterium</taxon>
    </lineage>
</organism>
<dbReference type="InterPro" id="IPR014013">
    <property type="entry name" value="Helic_SF1/SF2_ATP-bd_DinG/Rad3"/>
</dbReference>
<dbReference type="SMART" id="SM00491">
    <property type="entry name" value="HELICc2"/>
    <property type="match status" value="1"/>
</dbReference>
<sequence length="731" mass="76092">MSAATAATDATDAPATPGVLDLLDHVVDSLGGARREGQRDMAAAVARAIDDEHHLAVQAGTGTGKSLAYLVPSLAHAVGSGRRVVVSTATIALQRQLVDRDLPRVVDALAGKLGKRPAFAILKGRNNYLCLNRIGGAEDPAGQEPAPDALLDEAEVTETGAQVARLRDWAVEILESGKGTGDRDSLPRGVPDRVWRQVSVTSRECVGATRCPFGDRCFAEAARSRAAEADVVVTNHALLAIDAMADQSVLPAHDVAVVDEAHELESRITSVATEELTAGSVAALVRRCAKAGPDGCADSLGEVGERWATAVETAVDAGDAPEGRWQHVPASLHEPLIQLRDALWGLRSRLQGSRPAGPGYAGGDGTDSSYGTGGTDGTGKDAEKAAELYHCISACEEMHDTVVRILDASPAAPSGTGTGTGTGTDSGTDSGTVGDDGRSTGSAASPTRFGEDVVWLGGDPHHRTVRVAPLSVAGLLRTRLFSDATVVLTSATLALGGRFTAMLASWGLPVSGCRTLDVGTPFDASTHGILYMAQHLDPPGRGGPSPGAADELAQLVNAAGGRTLGLFSSRRAAEAAAAELRTLVPYEILLQGDDTLGALIDRFRAEPETCLFGTLGLWQGVDVPGPSLSLVVMDRIPFPRPDDPLMQARKDAADAAGRNGFMEVSAAHAALLMAQGAGRLLRGVDDRGVVAVLDSRLATKRYGQFFRSSMPPFWTTTDGGKVRAALRRLRA</sequence>
<dbReference type="InterPro" id="IPR027417">
    <property type="entry name" value="P-loop_NTPase"/>
</dbReference>
<dbReference type="InterPro" id="IPR006555">
    <property type="entry name" value="ATP-dep_Helicase_C"/>
</dbReference>
<dbReference type="InterPro" id="IPR045028">
    <property type="entry name" value="DinG/Rad3-like"/>
</dbReference>
<keyword evidence="8" id="KW-1185">Reference proteome</keyword>
<proteinExistence type="inferred from homology"/>
<feature type="compositionally biased region" description="Gly residues" evidence="5">
    <location>
        <begin position="359"/>
        <end position="377"/>
    </location>
</feature>
<evidence type="ECO:0000256" key="2">
    <source>
        <dbReference type="ARBA" id="ARBA00022801"/>
    </source>
</evidence>
<dbReference type="GO" id="GO:0016818">
    <property type="term" value="F:hydrolase activity, acting on acid anhydrides, in phosphorus-containing anhydrides"/>
    <property type="evidence" value="ECO:0007669"/>
    <property type="project" value="InterPro"/>
</dbReference>
<dbReference type="RefSeq" id="WP_174217118.1">
    <property type="nucleotide sequence ID" value="NZ_CP024988.1"/>
</dbReference>
<dbReference type="Proteomes" id="UP000247696">
    <property type="component" value="Chromosome"/>
</dbReference>
<evidence type="ECO:0000256" key="5">
    <source>
        <dbReference type="SAM" id="MobiDB-lite"/>
    </source>
</evidence>
<dbReference type="GO" id="GO:0006139">
    <property type="term" value="P:nucleobase-containing compound metabolic process"/>
    <property type="evidence" value="ECO:0007669"/>
    <property type="project" value="InterPro"/>
</dbReference>
<dbReference type="PANTHER" id="PTHR11472:SF34">
    <property type="entry name" value="REGULATOR OF TELOMERE ELONGATION HELICASE 1"/>
    <property type="match status" value="1"/>
</dbReference>
<evidence type="ECO:0000313" key="7">
    <source>
        <dbReference type="EMBL" id="AWT26784.1"/>
    </source>
</evidence>
<dbReference type="EMBL" id="CP024988">
    <property type="protein sequence ID" value="AWT26784.1"/>
    <property type="molecule type" value="Genomic_DNA"/>
</dbReference>
<keyword evidence="2 7" id="KW-0378">Hydrolase</keyword>
<dbReference type="EC" id="3.6.4.12" evidence="7"/>
<dbReference type="KEGG" id="cpre:Csp1_20170"/>
<dbReference type="Pfam" id="PF13307">
    <property type="entry name" value="Helicase_C_2"/>
    <property type="match status" value="1"/>
</dbReference>
<protein>
    <submittedName>
        <fullName evidence="7">Putative ATP-dependent helicase DinG</fullName>
        <ecNumber evidence="7">3.6.4.12</ecNumber>
    </submittedName>
</protein>
<dbReference type="Pfam" id="PF00270">
    <property type="entry name" value="DEAD"/>
    <property type="match status" value="1"/>
</dbReference>
<dbReference type="Gene3D" id="3.40.50.300">
    <property type="entry name" value="P-loop containing nucleotide triphosphate hydrolases"/>
    <property type="match status" value="2"/>
</dbReference>
<keyword evidence="1" id="KW-0547">Nucleotide-binding</keyword>
<comment type="similarity">
    <text evidence="4">Belongs to the helicase family. DinG subfamily.</text>
</comment>
<dbReference type="SUPFAM" id="SSF52540">
    <property type="entry name" value="P-loop containing nucleoside triphosphate hydrolases"/>
    <property type="match status" value="1"/>
</dbReference>
<evidence type="ECO:0000313" key="8">
    <source>
        <dbReference type="Proteomes" id="UP000247696"/>
    </source>
</evidence>
<evidence type="ECO:0000259" key="6">
    <source>
        <dbReference type="PROSITE" id="PS51193"/>
    </source>
</evidence>
<gene>
    <name evidence="7" type="primary">dinG</name>
    <name evidence="7" type="ORF">Csp1_20170</name>
</gene>
<dbReference type="GO" id="GO:0005524">
    <property type="term" value="F:ATP binding"/>
    <property type="evidence" value="ECO:0007669"/>
    <property type="project" value="UniProtKB-KW"/>
</dbReference>
<reference evidence="8" key="1">
    <citation type="submission" date="2017-11" db="EMBL/GenBank/DDBJ databases">
        <title>Otitis media/interna in a cat caused by the recently described species Corynebacterium provencense.</title>
        <authorList>
            <person name="Kittl S."/>
            <person name="Brodard I."/>
            <person name="Rychener L."/>
            <person name="Jores J."/>
            <person name="Roosje P."/>
            <person name="Gobeli Brawand S."/>
        </authorList>
    </citation>
    <scope>NUCLEOTIDE SEQUENCE [LARGE SCALE GENOMIC DNA]</scope>
    <source>
        <strain evidence="8">17KM38</strain>
    </source>
</reference>
<keyword evidence="7" id="KW-0347">Helicase</keyword>
<feature type="domain" description="Helicase ATP-binding" evidence="6">
    <location>
        <begin position="24"/>
        <end position="317"/>
    </location>
</feature>
<dbReference type="GO" id="GO:0003676">
    <property type="term" value="F:nucleic acid binding"/>
    <property type="evidence" value="ECO:0007669"/>
    <property type="project" value="InterPro"/>
</dbReference>
<dbReference type="InterPro" id="IPR011545">
    <property type="entry name" value="DEAD/DEAH_box_helicase_dom"/>
</dbReference>
<dbReference type="STRING" id="1737425.GCA_900049755_02055"/>